<gene>
    <name evidence="3" type="ORF">FDV58_33885</name>
</gene>
<dbReference type="InterPro" id="IPR004291">
    <property type="entry name" value="Transposase_IS66_central"/>
</dbReference>
<dbReference type="Pfam" id="PF03050">
    <property type="entry name" value="DDE_Tnp_IS66"/>
    <property type="match status" value="1"/>
</dbReference>
<evidence type="ECO:0000256" key="1">
    <source>
        <dbReference type="SAM" id="MobiDB-lite"/>
    </source>
</evidence>
<protein>
    <recommendedName>
        <fullName evidence="2">Transposase IS66 central domain-containing protein</fullName>
    </recommendedName>
</protein>
<feature type="domain" description="Transposase IS66 central" evidence="2">
    <location>
        <begin position="51"/>
        <end position="185"/>
    </location>
</feature>
<evidence type="ECO:0000259" key="2">
    <source>
        <dbReference type="Pfam" id="PF03050"/>
    </source>
</evidence>
<sequence length="187" mass="20251">MDNTQTFPHTALAIAFTGWGPCVPSSALGPSHALHQVGKQGRPSSPTLSSPSGGRTKPGRLRVYAHDQRSLAGPDPPTAVYVFASDRKAERPAAHLTHFKGVLHIDRYAAFDRPTGAGNIILATCWTHTGHKFYDVAQSEDMPVAHEALRRIASLCAVEAQLRGQSPAHRLAMRRAFAKPVVDSLRF</sequence>
<dbReference type="PANTHER" id="PTHR33678:SF1">
    <property type="entry name" value="BLL1576 PROTEIN"/>
    <property type="match status" value="1"/>
</dbReference>
<comment type="caution">
    <text evidence="3">The sequence shown here is derived from an EMBL/GenBank/DDBJ whole genome shotgun (WGS) entry which is preliminary data.</text>
</comment>
<feature type="compositionally biased region" description="Low complexity" evidence="1">
    <location>
        <begin position="41"/>
        <end position="55"/>
    </location>
</feature>
<evidence type="ECO:0000313" key="3">
    <source>
        <dbReference type="EMBL" id="TKV74184.1"/>
    </source>
</evidence>
<dbReference type="Proteomes" id="UP000305095">
    <property type="component" value="Unassembled WGS sequence"/>
</dbReference>
<evidence type="ECO:0000313" key="4">
    <source>
        <dbReference type="Proteomes" id="UP000305095"/>
    </source>
</evidence>
<feature type="region of interest" description="Disordered" evidence="1">
    <location>
        <begin position="30"/>
        <end position="59"/>
    </location>
</feature>
<accession>A0A4U6RIA0</accession>
<reference evidence="3 4" key="1">
    <citation type="submission" date="2019-05" db="EMBL/GenBank/DDBJ databases">
        <title>Draft Genome of Bradyrhizobium elkanii strain SEMIA 938, Used in Commercial Inoculants for Lupinus spp. in Brazil.</title>
        <authorList>
            <person name="Hungria M."/>
            <person name="Delamuta J.R.M."/>
            <person name="Ribeiro R.A."/>
            <person name="Nogueira M.A."/>
        </authorList>
    </citation>
    <scope>NUCLEOTIDE SEQUENCE [LARGE SCALE GENOMIC DNA]</scope>
    <source>
        <strain evidence="3 4">Semia 938</strain>
    </source>
</reference>
<name>A0A4U6RIA0_BRAEL</name>
<dbReference type="InterPro" id="IPR052344">
    <property type="entry name" value="Transposase-related"/>
</dbReference>
<dbReference type="PANTHER" id="PTHR33678">
    <property type="entry name" value="BLL1576 PROTEIN"/>
    <property type="match status" value="1"/>
</dbReference>
<dbReference type="EMBL" id="SZZP01000027">
    <property type="protein sequence ID" value="TKV74184.1"/>
    <property type="molecule type" value="Genomic_DNA"/>
</dbReference>
<organism evidence="3 4">
    <name type="scientific">Bradyrhizobium elkanii</name>
    <dbReference type="NCBI Taxonomy" id="29448"/>
    <lineage>
        <taxon>Bacteria</taxon>
        <taxon>Pseudomonadati</taxon>
        <taxon>Pseudomonadota</taxon>
        <taxon>Alphaproteobacteria</taxon>
        <taxon>Hyphomicrobiales</taxon>
        <taxon>Nitrobacteraceae</taxon>
        <taxon>Bradyrhizobium</taxon>
    </lineage>
</organism>
<dbReference type="AlphaFoldDB" id="A0A4U6RIA0"/>
<proteinExistence type="predicted"/>